<name>A0A415QRK2_9BACT</name>
<dbReference type="STRING" id="1121130.GCA_000519105_00181"/>
<comment type="caution">
    <text evidence="2">The sequence shown here is derived from an EMBL/GenBank/DDBJ whole genome shotgun (WGS) entry which is preliminary data.</text>
</comment>
<dbReference type="Proteomes" id="UP000286038">
    <property type="component" value="Unassembled WGS sequence"/>
</dbReference>
<proteinExistence type="predicted"/>
<evidence type="ECO:0000313" key="4">
    <source>
        <dbReference type="Proteomes" id="UP000286038"/>
    </source>
</evidence>
<dbReference type="EMBL" id="QRPV01000001">
    <property type="protein sequence ID" value="RHM47473.1"/>
    <property type="molecule type" value="Genomic_DNA"/>
</dbReference>
<evidence type="ECO:0000313" key="2">
    <source>
        <dbReference type="EMBL" id="RHM47473.1"/>
    </source>
</evidence>
<evidence type="ECO:0000313" key="3">
    <source>
        <dbReference type="Proteomes" id="UP000283589"/>
    </source>
</evidence>
<reference evidence="3 4" key="1">
    <citation type="submission" date="2018-08" db="EMBL/GenBank/DDBJ databases">
        <title>A genome reference for cultivated species of the human gut microbiota.</title>
        <authorList>
            <person name="Zou Y."/>
            <person name="Xue W."/>
            <person name="Luo G."/>
        </authorList>
    </citation>
    <scope>NUCLEOTIDE SEQUENCE [LARGE SCALE GENOMIC DNA]</scope>
    <source>
        <strain evidence="1 3">AF14-49</strain>
        <strain evidence="2 4">AF34-33</strain>
    </source>
</reference>
<dbReference type="Proteomes" id="UP000283589">
    <property type="component" value="Unassembled WGS sequence"/>
</dbReference>
<gene>
    <name evidence="1" type="ORF">DWW18_02515</name>
    <name evidence="2" type="ORF">DWZ68_00405</name>
</gene>
<sequence length="117" mass="13598">MNKRAMRSGLMLCFSRWNRKGYAIFASLGRNVRIGRLAIHICEMSLQKSSRKGVIVMLAEVFKRLERSFEGYVEKVKRAGFELLPTRTGMEDVFINSYHNLKFEGIPVLRQGTFFIF</sequence>
<accession>A0A415QRK2</accession>
<dbReference type="EMBL" id="QRZA01000002">
    <property type="protein sequence ID" value="RGV36305.1"/>
    <property type="molecule type" value="Genomic_DNA"/>
</dbReference>
<organism evidence="2 4">
    <name type="scientific">Butyricimonas virosa</name>
    <dbReference type="NCBI Taxonomy" id="544645"/>
    <lineage>
        <taxon>Bacteria</taxon>
        <taxon>Pseudomonadati</taxon>
        <taxon>Bacteroidota</taxon>
        <taxon>Bacteroidia</taxon>
        <taxon>Bacteroidales</taxon>
        <taxon>Odoribacteraceae</taxon>
        <taxon>Butyricimonas</taxon>
    </lineage>
</organism>
<dbReference type="RefSeq" id="WP_118258560.1">
    <property type="nucleotide sequence ID" value="NZ_CABJDM010000001.1"/>
</dbReference>
<dbReference type="AlphaFoldDB" id="A0A415QRK2"/>
<evidence type="ECO:0000313" key="1">
    <source>
        <dbReference type="EMBL" id="RGV36305.1"/>
    </source>
</evidence>
<protein>
    <submittedName>
        <fullName evidence="2">Uncharacterized protein</fullName>
    </submittedName>
</protein>